<proteinExistence type="predicted"/>
<accession>A0A8H4KM10</accession>
<dbReference type="AlphaFoldDB" id="A0A8H4KM10"/>
<protein>
    <submittedName>
        <fullName evidence="1">Vegetative incompatibility protein het-e-1</fullName>
    </submittedName>
</protein>
<dbReference type="EMBL" id="JAADJG010000182">
    <property type="protein sequence ID" value="KAF4452570.1"/>
    <property type="molecule type" value="Genomic_DNA"/>
</dbReference>
<dbReference type="SUPFAM" id="SSF81301">
    <property type="entry name" value="Nucleotidyltransferase"/>
    <property type="match status" value="1"/>
</dbReference>
<dbReference type="Proteomes" id="UP000605986">
    <property type="component" value="Unassembled WGS sequence"/>
</dbReference>
<comment type="caution">
    <text evidence="1">The sequence shown here is derived from an EMBL/GenBank/DDBJ whole genome shotgun (WGS) entry which is preliminary data.</text>
</comment>
<name>A0A8H4KM10_9HYPO</name>
<evidence type="ECO:0000313" key="1">
    <source>
        <dbReference type="EMBL" id="KAF4452570.1"/>
    </source>
</evidence>
<organism evidence="1 2">
    <name type="scientific">Fusarium austroafricanum</name>
    <dbReference type="NCBI Taxonomy" id="2364996"/>
    <lineage>
        <taxon>Eukaryota</taxon>
        <taxon>Fungi</taxon>
        <taxon>Dikarya</taxon>
        <taxon>Ascomycota</taxon>
        <taxon>Pezizomycotina</taxon>
        <taxon>Sordariomycetes</taxon>
        <taxon>Hypocreomycetidae</taxon>
        <taxon>Hypocreales</taxon>
        <taxon>Nectriaceae</taxon>
        <taxon>Fusarium</taxon>
        <taxon>Fusarium concolor species complex</taxon>
    </lineage>
</organism>
<dbReference type="Gene3D" id="3.30.460.10">
    <property type="entry name" value="Beta Polymerase, domain 2"/>
    <property type="match status" value="1"/>
</dbReference>
<evidence type="ECO:0000313" key="2">
    <source>
        <dbReference type="Proteomes" id="UP000605986"/>
    </source>
</evidence>
<keyword evidence="2" id="KW-1185">Reference proteome</keyword>
<sequence>MMSELIGFCKHELENVPCEIDGRAKTIELIEKSIARREESQASMFGNTDEALRKFHDLIGWRIVAYYLPDAEKAIEFVATEFKARKQPNKFKFDRPVSKQGMVSKVWCLRKHKQPRKSKQTVIVFRSIIQSCSKSKSQALQSVSTIVSLT</sequence>
<gene>
    <name evidence="1" type="ORF">F53441_4589</name>
</gene>
<dbReference type="InterPro" id="IPR043519">
    <property type="entry name" value="NT_sf"/>
</dbReference>
<reference evidence="1" key="1">
    <citation type="submission" date="2020-01" db="EMBL/GenBank/DDBJ databases">
        <title>Identification and distribution of gene clusters putatively required for synthesis of sphingolipid metabolism inhibitors in phylogenetically diverse species of the filamentous fungus Fusarium.</title>
        <authorList>
            <person name="Kim H.-S."/>
            <person name="Busman M."/>
            <person name="Brown D.W."/>
            <person name="Divon H."/>
            <person name="Uhlig S."/>
            <person name="Proctor R.H."/>
        </authorList>
    </citation>
    <scope>NUCLEOTIDE SEQUENCE</scope>
    <source>
        <strain evidence="1">NRRL 53441</strain>
    </source>
</reference>